<dbReference type="RefSeq" id="WP_089085790.1">
    <property type="nucleotide sequence ID" value="NZ_AP018823.1"/>
</dbReference>
<keyword evidence="1" id="KW-0732">Signal</keyword>
<evidence type="ECO:0008006" key="4">
    <source>
        <dbReference type="Google" id="ProtNLM"/>
    </source>
</evidence>
<reference evidence="3" key="1">
    <citation type="journal article" date="2017" name="Biotechnol. Biofuels">
        <title>Evaluation of environmental bacterial communities as a factor affecting the growth of duckweed Lemna minor.</title>
        <authorList>
            <person name="Ishizawa H."/>
            <person name="Kuroda M."/>
            <person name="Morikawa M."/>
            <person name="Ike M."/>
        </authorList>
    </citation>
    <scope>NUCLEOTIDE SEQUENCE [LARGE SCALE GENOMIC DNA]</scope>
    <source>
        <strain evidence="3">H3</strain>
    </source>
</reference>
<reference evidence="3" key="3">
    <citation type="journal article" date="2017" name="Plant Physiol. Biochem.">
        <title>Differential oxidative and antioxidative response of duckweed Lemna minor toward plant growth promoting/inhibiting bacteria.</title>
        <authorList>
            <person name="Ishizawa H."/>
            <person name="Kuroda M."/>
            <person name="Morikawa M."/>
            <person name="Ike M."/>
        </authorList>
    </citation>
    <scope>NUCLEOTIDE SEQUENCE [LARGE SCALE GENOMIC DNA]</scope>
    <source>
        <strain evidence="3">H3</strain>
    </source>
</reference>
<keyword evidence="3" id="KW-1185">Reference proteome</keyword>
<gene>
    <name evidence="2" type="ORF">DLM_3237</name>
</gene>
<sequence length="297" mass="34196">MPSSRIFKLLFAQHPCFALLALICLLGSLAAQAADNVIRYYPSGSIYTYRWALLKLALDHMEKLDHRHYDLVPLNDKVTQWRAEQLLSTEKVDILAFAPNAQREKLLQPVRMDILKGIIGYRVFFVRKEDSARFARMNAQQFRADVRLGLNSQWADYPIMKNNGYDVMAAIGYESLFEMLAAGRFDAFPRGLNEVGSEMQEQLPRYPGLTLEKTKAIYYPFPVYFWVNKQNTPLARRVLQGLKLAERDGSFKALFLRHHAAAIQLLAANGWQTTQIANTELPPGNVKPDTSWWWKRR</sequence>
<feature type="signal peptide" evidence="1">
    <location>
        <begin position="1"/>
        <end position="33"/>
    </location>
</feature>
<evidence type="ECO:0000313" key="3">
    <source>
        <dbReference type="Proteomes" id="UP000198290"/>
    </source>
</evidence>
<proteinExistence type="predicted"/>
<dbReference type="Gene3D" id="3.40.190.10">
    <property type="entry name" value="Periplasmic binding protein-like II"/>
    <property type="match status" value="2"/>
</dbReference>
<reference evidence="2 3" key="2">
    <citation type="journal article" date="2017" name="Genome Announc.">
        <title>Draft genome sequence of Aquitalea magnusonii strain H3, a plant growth-promoting bacterium of duckweed Lemna minor.</title>
        <authorList>
            <person name="Ishizawa H."/>
            <person name="Kuroda M."/>
            <person name="Ike M."/>
        </authorList>
    </citation>
    <scope>NUCLEOTIDE SEQUENCE [LARGE SCALE GENOMIC DNA]</scope>
    <source>
        <strain evidence="2 3">H3</strain>
    </source>
</reference>
<accession>A0A3G9GJH5</accession>
<evidence type="ECO:0000313" key="2">
    <source>
        <dbReference type="EMBL" id="BBF86829.1"/>
    </source>
</evidence>
<protein>
    <recommendedName>
        <fullName evidence="4">Solute-binding protein family 3/N-terminal domain-containing protein</fullName>
    </recommendedName>
</protein>
<name>A0A3G9GJH5_9NEIS</name>
<dbReference type="KEGG" id="amah:DLM_3237"/>
<dbReference type="SUPFAM" id="SSF53850">
    <property type="entry name" value="Periplasmic binding protein-like II"/>
    <property type="match status" value="1"/>
</dbReference>
<organism evidence="2 3">
    <name type="scientific">Aquitalea magnusonii</name>
    <dbReference type="NCBI Taxonomy" id="332411"/>
    <lineage>
        <taxon>Bacteria</taxon>
        <taxon>Pseudomonadati</taxon>
        <taxon>Pseudomonadota</taxon>
        <taxon>Betaproteobacteria</taxon>
        <taxon>Neisseriales</taxon>
        <taxon>Chromobacteriaceae</taxon>
        <taxon>Aquitalea</taxon>
    </lineage>
</organism>
<evidence type="ECO:0000256" key="1">
    <source>
        <dbReference type="SAM" id="SignalP"/>
    </source>
</evidence>
<dbReference type="AlphaFoldDB" id="A0A3G9GJH5"/>
<dbReference type="Proteomes" id="UP000198290">
    <property type="component" value="Chromosome"/>
</dbReference>
<dbReference type="OrthoDB" id="547680at2"/>
<dbReference type="STRING" id="332411.VI06_17940"/>
<feature type="chain" id="PRO_5018019792" description="Solute-binding protein family 3/N-terminal domain-containing protein" evidence="1">
    <location>
        <begin position="34"/>
        <end position="297"/>
    </location>
</feature>
<dbReference type="EMBL" id="AP018823">
    <property type="protein sequence ID" value="BBF86829.1"/>
    <property type="molecule type" value="Genomic_DNA"/>
</dbReference>